<dbReference type="EMBL" id="SDIF01000200">
    <property type="protein sequence ID" value="RXS57912.1"/>
    <property type="molecule type" value="Genomic_DNA"/>
</dbReference>
<feature type="transmembrane region" description="Helical" evidence="1">
    <location>
        <begin position="119"/>
        <end position="142"/>
    </location>
</feature>
<keyword evidence="3" id="KW-1185">Reference proteome</keyword>
<proteinExistence type="predicted"/>
<evidence type="ECO:0000313" key="3">
    <source>
        <dbReference type="Proteomes" id="UP000289482"/>
    </source>
</evidence>
<dbReference type="RefSeq" id="WP_129251260.1">
    <property type="nucleotide sequence ID" value="NZ_JABZEL010000009.1"/>
</dbReference>
<dbReference type="AlphaFoldDB" id="A0A4Q1QQ65"/>
<keyword evidence="1" id="KW-0812">Transmembrane</keyword>
<keyword evidence="1" id="KW-0472">Membrane</keyword>
<dbReference type="GeneID" id="95782588"/>
<name>A0A4Q1QQ65_9ACTN</name>
<gene>
    <name evidence="2" type="ORF">EST54_32410</name>
</gene>
<evidence type="ECO:0000256" key="1">
    <source>
        <dbReference type="SAM" id="Phobius"/>
    </source>
</evidence>
<feature type="transmembrane region" description="Helical" evidence="1">
    <location>
        <begin position="62"/>
        <end position="82"/>
    </location>
</feature>
<protein>
    <submittedName>
        <fullName evidence="2">Uncharacterized protein</fullName>
    </submittedName>
</protein>
<evidence type="ECO:0000313" key="2">
    <source>
        <dbReference type="EMBL" id="RXS57912.1"/>
    </source>
</evidence>
<feature type="transmembrane region" description="Helical" evidence="1">
    <location>
        <begin position="94"/>
        <end position="113"/>
    </location>
</feature>
<sequence>METTTYTTAHTHTAAGAGRFESPHTRQAFGTVRALVAAYGLLGVGVLVTVAVLAMTGHAVTSFMWGRSAGVFASAAVAYWLTGRAARGARWAYLRMRIISLVVPPAIIAIDVLPGTLPAWFVLLQATCALAIGAAAFPLNGARLRAAFGKAR</sequence>
<comment type="caution">
    <text evidence="2">The sequence shown here is derived from an EMBL/GenBank/DDBJ whole genome shotgun (WGS) entry which is preliminary data.</text>
</comment>
<reference evidence="2 3" key="1">
    <citation type="submission" date="2019-01" db="EMBL/GenBank/DDBJ databases">
        <title>Draft genome sequences of the type strain Streptomyces sioyaensis DSM 40032 and its novel strain, TM32, a thermotolerant antibiotics-producing actinobacterium.</title>
        <authorList>
            <person name="Nakaew N."/>
            <person name="Lumyong S."/>
            <person name="Sloan W.T."/>
            <person name="Sungthong R."/>
        </authorList>
    </citation>
    <scope>NUCLEOTIDE SEQUENCE [LARGE SCALE GENOMIC DNA]</scope>
    <source>
        <strain evidence="2 3">DSM 40032</strain>
    </source>
</reference>
<feature type="transmembrane region" description="Helical" evidence="1">
    <location>
        <begin position="34"/>
        <end position="56"/>
    </location>
</feature>
<keyword evidence="1" id="KW-1133">Transmembrane helix</keyword>
<organism evidence="2 3">
    <name type="scientific">Streptomyces sioyaensis</name>
    <dbReference type="NCBI Taxonomy" id="67364"/>
    <lineage>
        <taxon>Bacteria</taxon>
        <taxon>Bacillati</taxon>
        <taxon>Actinomycetota</taxon>
        <taxon>Actinomycetes</taxon>
        <taxon>Kitasatosporales</taxon>
        <taxon>Streptomycetaceae</taxon>
        <taxon>Streptomyces</taxon>
    </lineage>
</organism>
<accession>A0A4Q1QQ65</accession>
<dbReference type="Proteomes" id="UP000289482">
    <property type="component" value="Unassembled WGS sequence"/>
</dbReference>